<gene>
    <name evidence="1" type="ORF">IDM49_05175</name>
</gene>
<dbReference type="InterPro" id="IPR021491">
    <property type="entry name" value="DUF3145"/>
</dbReference>
<evidence type="ECO:0000313" key="1">
    <source>
        <dbReference type="EMBL" id="QNV38647.1"/>
    </source>
</evidence>
<proteinExistence type="predicted"/>
<dbReference type="EMBL" id="CP061539">
    <property type="protein sequence ID" value="QNV38647.1"/>
    <property type="molecule type" value="Genomic_DNA"/>
</dbReference>
<dbReference type="RefSeq" id="WP_168615308.1">
    <property type="nucleotide sequence ID" value="NZ_BAAAOX010000010.1"/>
</dbReference>
<evidence type="ECO:0000313" key="2">
    <source>
        <dbReference type="Proteomes" id="UP000516404"/>
    </source>
</evidence>
<name>A0A7H2BG51_9MICC</name>
<dbReference type="Proteomes" id="UP000516404">
    <property type="component" value="Chromosome"/>
</dbReference>
<dbReference type="KEGG" id="rter:IDM49_05175"/>
<organism evidence="1 2">
    <name type="scientific">Rothia terrae</name>
    <dbReference type="NCBI Taxonomy" id="396015"/>
    <lineage>
        <taxon>Bacteria</taxon>
        <taxon>Bacillati</taxon>
        <taxon>Actinomycetota</taxon>
        <taxon>Actinomycetes</taxon>
        <taxon>Micrococcales</taxon>
        <taxon>Micrococcaceae</taxon>
        <taxon>Rothia</taxon>
    </lineage>
</organism>
<dbReference type="GeneID" id="96623620"/>
<keyword evidence="2" id="KW-1185">Reference proteome</keyword>
<protein>
    <submittedName>
        <fullName evidence="1">DUF3145 family protein</fullName>
    </submittedName>
</protein>
<dbReference type="Pfam" id="PF11343">
    <property type="entry name" value="DUF3145"/>
    <property type="match status" value="1"/>
</dbReference>
<reference evidence="1 2" key="1">
    <citation type="submission" date="2020-09" db="EMBL/GenBank/DDBJ databases">
        <title>Investigation of environmental microbes.</title>
        <authorList>
            <person name="Ou Y."/>
            <person name="Kang Q."/>
        </authorList>
    </citation>
    <scope>NUCLEOTIDE SEQUENCE [LARGE SCALE GENOMIC DNA]</scope>
    <source>
        <strain evidence="1 2">KJZ-14</strain>
    </source>
</reference>
<accession>A0A7H2BG51</accession>
<sequence>MNTTSGIIFVHCVSAALKPHVQWTCESALEEKLNIRWKPQPTREGTWCANIPWKGPAGTSTKVSSALYKLQNLWFEVTEHGTASTDSSRLMHTPSLGLFHIHTDRAGNFVLTEEHIKRAYEVAGNNPERLYQQFSLALGEAWDAELEPLRAAHDLSSVTVIPHFR</sequence>
<dbReference type="AlphaFoldDB" id="A0A7H2BG51"/>